<comment type="caution">
    <text evidence="2">The sequence shown here is derived from an EMBL/GenBank/DDBJ whole genome shotgun (WGS) entry which is preliminary data.</text>
</comment>
<protein>
    <submittedName>
        <fullName evidence="2">Uncharacterized protein</fullName>
    </submittedName>
</protein>
<feature type="region of interest" description="Disordered" evidence="1">
    <location>
        <begin position="19"/>
        <end position="87"/>
    </location>
</feature>
<reference evidence="2 3" key="1">
    <citation type="submission" date="2018-03" db="EMBL/GenBank/DDBJ databases">
        <title>Genomes of Pezizomycetes fungi and the evolution of truffles.</title>
        <authorList>
            <person name="Murat C."/>
            <person name="Payen T."/>
            <person name="Noel B."/>
            <person name="Kuo A."/>
            <person name="Martin F.M."/>
        </authorList>
    </citation>
    <scope>NUCLEOTIDE SEQUENCE [LARGE SCALE GENOMIC DNA]</scope>
    <source>
        <strain evidence="2">091103-1</strain>
    </source>
</reference>
<evidence type="ECO:0000256" key="1">
    <source>
        <dbReference type="SAM" id="MobiDB-lite"/>
    </source>
</evidence>
<dbReference type="EMBL" id="PYWC01000092">
    <property type="protein sequence ID" value="PWW72881.1"/>
    <property type="molecule type" value="Genomic_DNA"/>
</dbReference>
<accession>A0A317SI09</accession>
<feature type="compositionally biased region" description="Basic and acidic residues" evidence="1">
    <location>
        <begin position="61"/>
        <end position="87"/>
    </location>
</feature>
<organism evidence="2 3">
    <name type="scientific">Tuber magnatum</name>
    <name type="common">white Piedmont truffle</name>
    <dbReference type="NCBI Taxonomy" id="42249"/>
    <lineage>
        <taxon>Eukaryota</taxon>
        <taxon>Fungi</taxon>
        <taxon>Dikarya</taxon>
        <taxon>Ascomycota</taxon>
        <taxon>Pezizomycotina</taxon>
        <taxon>Pezizomycetes</taxon>
        <taxon>Pezizales</taxon>
        <taxon>Tuberaceae</taxon>
        <taxon>Tuber</taxon>
    </lineage>
</organism>
<evidence type="ECO:0000313" key="3">
    <source>
        <dbReference type="Proteomes" id="UP000246991"/>
    </source>
</evidence>
<dbReference type="Proteomes" id="UP000246991">
    <property type="component" value="Unassembled WGS sequence"/>
</dbReference>
<feature type="compositionally biased region" description="Basic and acidic residues" evidence="1">
    <location>
        <begin position="30"/>
        <end position="48"/>
    </location>
</feature>
<name>A0A317SI09_9PEZI</name>
<feature type="compositionally biased region" description="Polar residues" evidence="1">
    <location>
        <begin position="19"/>
        <end position="29"/>
    </location>
</feature>
<gene>
    <name evidence="2" type="ORF">C7212DRAFT_366055</name>
</gene>
<evidence type="ECO:0000313" key="2">
    <source>
        <dbReference type="EMBL" id="PWW72881.1"/>
    </source>
</evidence>
<keyword evidence="3" id="KW-1185">Reference proteome</keyword>
<proteinExistence type="predicted"/>
<dbReference type="AlphaFoldDB" id="A0A317SI09"/>
<sequence>MVSAKWKKQIYFSVQQAREQKNIKTQSLEKQTELESQDEFKDSSESHSESIMGDSEYGSQDDSKSEFEAEFKDERDFEGGDWCSESKDDRNKFIEWGADQELTEANNAEFAKILGMRKNLGLQKLKVIN</sequence>